<organism evidence="2 3">
    <name type="scientific">Virgibacillus tibetensis</name>
    <dbReference type="NCBI Taxonomy" id="3042313"/>
    <lineage>
        <taxon>Bacteria</taxon>
        <taxon>Bacillati</taxon>
        <taxon>Bacillota</taxon>
        <taxon>Bacilli</taxon>
        <taxon>Bacillales</taxon>
        <taxon>Bacillaceae</taxon>
        <taxon>Virgibacillus</taxon>
    </lineage>
</organism>
<dbReference type="Proteomes" id="UP001335737">
    <property type="component" value="Unassembled WGS sequence"/>
</dbReference>
<name>A0ABU6KC06_9BACI</name>
<reference evidence="2 3" key="1">
    <citation type="journal article" date="2024" name="Int. J. Syst. Evol. Microbiol.">
        <title>Virgibacillus tibetensis sp. nov., isolated from salt lake on the Tibetan Plateau of China.</title>
        <authorList>
            <person name="Phurbu D."/>
            <person name="Liu Z.-X."/>
            <person name="Wang R."/>
            <person name="Zheng Y.-Y."/>
            <person name="Liu H.-C."/>
            <person name="Zhou Y.-G."/>
            <person name="Yu Y.-J."/>
            <person name="Li A.-H."/>
        </authorList>
    </citation>
    <scope>NUCLEOTIDE SEQUENCE [LARGE SCALE GENOMIC DNA]</scope>
    <source>
        <strain evidence="2 3">C22-A2</strain>
    </source>
</reference>
<evidence type="ECO:0008006" key="4">
    <source>
        <dbReference type="Google" id="ProtNLM"/>
    </source>
</evidence>
<evidence type="ECO:0000313" key="2">
    <source>
        <dbReference type="EMBL" id="MEC5422863.1"/>
    </source>
</evidence>
<dbReference type="RefSeq" id="WP_327606436.1">
    <property type="nucleotide sequence ID" value="NZ_JARZFX010000002.1"/>
</dbReference>
<proteinExistence type="predicted"/>
<accession>A0ABU6KC06</accession>
<sequence>MAELANCARCDTVFVKGLREICQSCYKEEEKAFDLVYRFLHEQKNREATMIEVAEGTGVSEKLISKFIKDKRLLTSQFPKLAYPCERCDKNIVTGMLCSSCAQELKNEMELHEKNEERVDEIKKKNEKESRIYYTFD</sequence>
<dbReference type="NCBIfam" id="TIGR03826">
    <property type="entry name" value="YvyF"/>
    <property type="match status" value="1"/>
</dbReference>
<feature type="coiled-coil region" evidence="1">
    <location>
        <begin position="102"/>
        <end position="132"/>
    </location>
</feature>
<evidence type="ECO:0000313" key="3">
    <source>
        <dbReference type="Proteomes" id="UP001335737"/>
    </source>
</evidence>
<keyword evidence="3" id="KW-1185">Reference proteome</keyword>
<gene>
    <name evidence="2" type="ORF">QGM71_05035</name>
</gene>
<dbReference type="EMBL" id="JARZFX010000002">
    <property type="protein sequence ID" value="MEC5422863.1"/>
    <property type="molecule type" value="Genomic_DNA"/>
</dbReference>
<keyword evidence="1" id="KW-0175">Coiled coil</keyword>
<evidence type="ECO:0000256" key="1">
    <source>
        <dbReference type="SAM" id="Coils"/>
    </source>
</evidence>
<protein>
    <recommendedName>
        <fullName evidence="4">Flagellar operon protein</fullName>
    </recommendedName>
</protein>
<dbReference type="InterPro" id="IPR022258">
    <property type="entry name" value="Flagellar_operon_YvyF"/>
</dbReference>
<comment type="caution">
    <text evidence="2">The sequence shown here is derived from an EMBL/GenBank/DDBJ whole genome shotgun (WGS) entry which is preliminary data.</text>
</comment>